<keyword evidence="2" id="KW-0812">Transmembrane</keyword>
<protein>
    <submittedName>
        <fullName evidence="3">Uncharacterized protein</fullName>
    </submittedName>
</protein>
<feature type="compositionally biased region" description="Polar residues" evidence="1">
    <location>
        <begin position="76"/>
        <end position="94"/>
    </location>
</feature>
<comment type="caution">
    <text evidence="3">The sequence shown here is derived from an EMBL/GenBank/DDBJ whole genome shotgun (WGS) entry which is preliminary data.</text>
</comment>
<evidence type="ECO:0000313" key="3">
    <source>
        <dbReference type="EMBL" id="MCV9888514.1"/>
    </source>
</evidence>
<feature type="transmembrane region" description="Helical" evidence="2">
    <location>
        <begin position="107"/>
        <end position="129"/>
    </location>
</feature>
<gene>
    <name evidence="3" type="ORF">OIH86_22955</name>
</gene>
<evidence type="ECO:0000256" key="1">
    <source>
        <dbReference type="SAM" id="MobiDB-lite"/>
    </source>
</evidence>
<dbReference type="EMBL" id="JAOYEY010000051">
    <property type="protein sequence ID" value="MCV9888514.1"/>
    <property type="molecule type" value="Genomic_DNA"/>
</dbReference>
<evidence type="ECO:0000313" key="4">
    <source>
        <dbReference type="Proteomes" id="UP001526147"/>
    </source>
</evidence>
<dbReference type="Proteomes" id="UP001526147">
    <property type="component" value="Unassembled WGS sequence"/>
</dbReference>
<name>A0ABT3DN98_9BACI</name>
<proteinExistence type="predicted"/>
<feature type="region of interest" description="Disordered" evidence="1">
    <location>
        <begin position="32"/>
        <end position="94"/>
    </location>
</feature>
<keyword evidence="2" id="KW-1133">Transmembrane helix</keyword>
<dbReference type="RefSeq" id="WP_264144597.1">
    <property type="nucleotide sequence ID" value="NZ_JAOYEY010000051.1"/>
</dbReference>
<sequence length="139" mass="14909">MKKILHLVGSLVLVLLLIQSSLGIINYSSSGSPQGFPDKGSLNANGGGSGFSGTAPQNSEEETESSNSSNQEDTLDPSTRNDQMQMTIGQQDRSSFSSTLRSFENGIPGLVVNCLSLGLGICWILLFWLTRKKQQTQAI</sequence>
<keyword evidence="2" id="KW-0472">Membrane</keyword>
<accession>A0ABT3DN98</accession>
<organism evidence="3 4">
    <name type="scientific">Metabacillus halosaccharovorans</name>
    <dbReference type="NCBI Taxonomy" id="930124"/>
    <lineage>
        <taxon>Bacteria</taxon>
        <taxon>Bacillati</taxon>
        <taxon>Bacillota</taxon>
        <taxon>Bacilli</taxon>
        <taxon>Bacillales</taxon>
        <taxon>Bacillaceae</taxon>
        <taxon>Metabacillus</taxon>
    </lineage>
</organism>
<reference evidence="3 4" key="1">
    <citation type="submission" date="2022-10" db="EMBL/GenBank/DDBJ databases">
        <title>Draft genome assembly of moderately radiation resistant bacterium Metabacillus halosaccharovorans.</title>
        <authorList>
            <person name="Pal S."/>
            <person name="Gopinathan A."/>
        </authorList>
    </citation>
    <scope>NUCLEOTIDE SEQUENCE [LARGE SCALE GENOMIC DNA]</scope>
    <source>
        <strain evidence="3 4">VITHBRA001</strain>
    </source>
</reference>
<keyword evidence="4" id="KW-1185">Reference proteome</keyword>
<evidence type="ECO:0000256" key="2">
    <source>
        <dbReference type="SAM" id="Phobius"/>
    </source>
</evidence>